<evidence type="ECO:0000256" key="1">
    <source>
        <dbReference type="SAM" id="SignalP"/>
    </source>
</evidence>
<name>A0AAD4MJP8_9BILA</name>
<evidence type="ECO:0000313" key="2">
    <source>
        <dbReference type="EMBL" id="KAI1696579.1"/>
    </source>
</evidence>
<comment type="caution">
    <text evidence="2">The sequence shown here is derived from an EMBL/GenBank/DDBJ whole genome shotgun (WGS) entry which is preliminary data.</text>
</comment>
<dbReference type="EMBL" id="JAKKPZ010000319">
    <property type="protein sequence ID" value="KAI1696579.1"/>
    <property type="molecule type" value="Genomic_DNA"/>
</dbReference>
<keyword evidence="3" id="KW-1185">Reference proteome</keyword>
<gene>
    <name evidence="2" type="ORF">DdX_18977</name>
</gene>
<evidence type="ECO:0008006" key="4">
    <source>
        <dbReference type="Google" id="ProtNLM"/>
    </source>
</evidence>
<dbReference type="AlphaFoldDB" id="A0AAD4MJP8"/>
<feature type="signal peptide" evidence="1">
    <location>
        <begin position="1"/>
        <end position="22"/>
    </location>
</feature>
<feature type="chain" id="PRO_5042297529" description="Secreted protein" evidence="1">
    <location>
        <begin position="23"/>
        <end position="103"/>
    </location>
</feature>
<keyword evidence="1" id="KW-0732">Signal</keyword>
<organism evidence="2 3">
    <name type="scientific">Ditylenchus destructor</name>
    <dbReference type="NCBI Taxonomy" id="166010"/>
    <lineage>
        <taxon>Eukaryota</taxon>
        <taxon>Metazoa</taxon>
        <taxon>Ecdysozoa</taxon>
        <taxon>Nematoda</taxon>
        <taxon>Chromadorea</taxon>
        <taxon>Rhabditida</taxon>
        <taxon>Tylenchina</taxon>
        <taxon>Tylenchomorpha</taxon>
        <taxon>Sphaerularioidea</taxon>
        <taxon>Anguinidae</taxon>
        <taxon>Anguininae</taxon>
        <taxon>Ditylenchus</taxon>
    </lineage>
</organism>
<dbReference type="Proteomes" id="UP001201812">
    <property type="component" value="Unassembled WGS sequence"/>
</dbReference>
<accession>A0AAD4MJP8</accession>
<evidence type="ECO:0000313" key="3">
    <source>
        <dbReference type="Proteomes" id="UP001201812"/>
    </source>
</evidence>
<proteinExistence type="predicted"/>
<sequence length="103" mass="11620">MIFKVPTFLCFAVLVHLVRTNGYVWNGYKWQQYFPQGDDENKSYDILIRGKRTGWTNLFTRTVPRLAQNARVAGTRQVNTWSPLKALGIGGAGGFVAGKVTRK</sequence>
<reference evidence="2" key="1">
    <citation type="submission" date="2022-01" db="EMBL/GenBank/DDBJ databases">
        <title>Genome Sequence Resource for Two Populations of Ditylenchus destructor, the Migratory Endoparasitic Phytonematode.</title>
        <authorList>
            <person name="Zhang H."/>
            <person name="Lin R."/>
            <person name="Xie B."/>
        </authorList>
    </citation>
    <scope>NUCLEOTIDE SEQUENCE</scope>
    <source>
        <strain evidence="2">BazhouSP</strain>
    </source>
</reference>
<protein>
    <recommendedName>
        <fullName evidence="4">Secreted protein</fullName>
    </recommendedName>
</protein>